<dbReference type="AlphaFoldDB" id="A0A975Y437"/>
<dbReference type="Proteomes" id="UP000683511">
    <property type="component" value="Chromosome"/>
</dbReference>
<accession>A0A975Y437</accession>
<evidence type="ECO:0000313" key="1">
    <source>
        <dbReference type="EMBL" id="QXE22768.1"/>
    </source>
</evidence>
<dbReference type="SUPFAM" id="SSF53335">
    <property type="entry name" value="S-adenosyl-L-methionine-dependent methyltransferases"/>
    <property type="match status" value="1"/>
</dbReference>
<evidence type="ECO:0000313" key="2">
    <source>
        <dbReference type="Proteomes" id="UP000683511"/>
    </source>
</evidence>
<proteinExistence type="predicted"/>
<dbReference type="Gene3D" id="3.40.50.150">
    <property type="entry name" value="Vaccinia Virus protein VP39"/>
    <property type="match status" value="1"/>
</dbReference>
<gene>
    <name evidence="1" type="ORF">B6N60_01454</name>
</gene>
<protein>
    <submittedName>
        <fullName evidence="1">Uncharacterized protein</fullName>
    </submittedName>
</protein>
<dbReference type="EMBL" id="CP021056">
    <property type="protein sequence ID" value="QXE22768.1"/>
    <property type="molecule type" value="Genomic_DNA"/>
</dbReference>
<dbReference type="RefSeq" id="WP_190601703.1">
    <property type="nucleotide sequence ID" value="NZ_CP021056.1"/>
</dbReference>
<keyword evidence="2" id="KW-1185">Reference proteome</keyword>
<sequence>MNLHQVITEQLKQLLDKNTPSVESLNNALRILAKHRSHLLQNTLIQQYGLTVQQGLFQGMEFLPNCAEGCYIPKLLGCYEVELQPYFQEVSQRPYEVIINVGAAEGYYAVGLARLMPQVKVFAYDTNQNAHPVCRQLAEKNGVSDRIVIGGTLQPEEFQSFANYKTLVLCDIEGGEAHLLDPAKAPDLAKMDMIVELHEGFAPNVSQLIIERFRATHNITFVTHQGRNINLPPLLHGLGHLDQLLAVWEWRSFPTPWAVMWAKN</sequence>
<organism evidence="1 2">
    <name type="scientific">Richelia sinica FACHB-800</name>
    <dbReference type="NCBI Taxonomy" id="1357546"/>
    <lineage>
        <taxon>Bacteria</taxon>
        <taxon>Bacillati</taxon>
        <taxon>Cyanobacteriota</taxon>
        <taxon>Cyanophyceae</taxon>
        <taxon>Nostocales</taxon>
        <taxon>Nostocaceae</taxon>
        <taxon>Richelia</taxon>
    </lineage>
</organism>
<name>A0A975Y437_9NOST</name>
<dbReference type="KEGG" id="rsin:B6N60_01454"/>
<dbReference type="InterPro" id="IPR029063">
    <property type="entry name" value="SAM-dependent_MTases_sf"/>
</dbReference>
<reference evidence="1" key="1">
    <citation type="submission" date="2017-04" db="EMBL/GenBank/DDBJ databases">
        <title>Genome deletions in a multicellular cyanobacterial endosymbiont for morphological adaptation in marine diatoms.</title>
        <authorList>
            <person name="Wang Y."/>
            <person name="Gao H."/>
            <person name="Li R."/>
            <person name="Xu X."/>
        </authorList>
    </citation>
    <scope>NUCLEOTIDE SEQUENCE</scope>
    <source>
        <strain evidence="1">FACHB 800</strain>
    </source>
</reference>